<evidence type="ECO:0000313" key="14">
    <source>
        <dbReference type="EMBL" id="PWN95223.1"/>
    </source>
</evidence>
<dbReference type="PANTHER" id="PTHR42715:SF2">
    <property type="entry name" value="BETA-GLUCOSIDASE F-RELATED"/>
    <property type="match status" value="1"/>
</dbReference>
<dbReference type="SMART" id="SM01217">
    <property type="entry name" value="Fn3_like"/>
    <property type="match status" value="1"/>
</dbReference>
<dbReference type="FunFam" id="3.40.50.1700:FF:000003">
    <property type="entry name" value="Probable beta-glucosidase"/>
    <property type="match status" value="1"/>
</dbReference>
<dbReference type="PRINTS" id="PR00133">
    <property type="entry name" value="GLHYDRLASE3"/>
</dbReference>
<keyword evidence="10" id="KW-0624">Polysaccharide degradation</keyword>
<keyword evidence="9" id="KW-0326">Glycosidase</keyword>
<organism evidence="14 15">
    <name type="scientific">Tilletiopsis washingtonensis</name>
    <dbReference type="NCBI Taxonomy" id="58919"/>
    <lineage>
        <taxon>Eukaryota</taxon>
        <taxon>Fungi</taxon>
        <taxon>Dikarya</taxon>
        <taxon>Basidiomycota</taxon>
        <taxon>Ustilaginomycotina</taxon>
        <taxon>Exobasidiomycetes</taxon>
        <taxon>Entylomatales</taxon>
        <taxon>Entylomatales incertae sedis</taxon>
        <taxon>Tilletiopsis</taxon>
    </lineage>
</organism>
<dbReference type="GeneID" id="37270974"/>
<name>A0A316Z4Y8_9BASI</name>
<feature type="domain" description="Fibronectin type III-like" evidence="13">
    <location>
        <begin position="753"/>
        <end position="823"/>
    </location>
</feature>
<dbReference type="GO" id="GO:0030245">
    <property type="term" value="P:cellulose catabolic process"/>
    <property type="evidence" value="ECO:0007669"/>
    <property type="project" value="UniProtKB-KW"/>
</dbReference>
<comment type="similarity">
    <text evidence="3">Belongs to the glycosyl hydrolase 3 family.</text>
</comment>
<dbReference type="InterPro" id="IPR001764">
    <property type="entry name" value="Glyco_hydro_3_N"/>
</dbReference>
<dbReference type="InterPro" id="IPR013783">
    <property type="entry name" value="Ig-like_fold"/>
</dbReference>
<dbReference type="InterPro" id="IPR036881">
    <property type="entry name" value="Glyco_hydro_3_C_sf"/>
</dbReference>
<keyword evidence="15" id="KW-1185">Reference proteome</keyword>
<dbReference type="SUPFAM" id="SSF52279">
    <property type="entry name" value="Beta-D-glucan exohydrolase, C-terminal domain"/>
    <property type="match status" value="1"/>
</dbReference>
<keyword evidence="12" id="KW-0732">Signal</keyword>
<dbReference type="InterPro" id="IPR017853">
    <property type="entry name" value="GH"/>
</dbReference>
<evidence type="ECO:0000256" key="5">
    <source>
        <dbReference type="ARBA" id="ARBA00022801"/>
    </source>
</evidence>
<evidence type="ECO:0000256" key="1">
    <source>
        <dbReference type="ARBA" id="ARBA00000448"/>
    </source>
</evidence>
<feature type="chain" id="PRO_5016408701" description="beta-glucosidase" evidence="12">
    <location>
        <begin position="21"/>
        <end position="832"/>
    </location>
</feature>
<evidence type="ECO:0000256" key="4">
    <source>
        <dbReference type="ARBA" id="ARBA00012744"/>
    </source>
</evidence>
<keyword evidence="8" id="KW-0119">Carbohydrate metabolism</keyword>
<dbReference type="InterPro" id="IPR036962">
    <property type="entry name" value="Glyco_hydro_3_N_sf"/>
</dbReference>
<accession>A0A316Z4Y8</accession>
<keyword evidence="7" id="KW-0325">Glycoprotein</keyword>
<comment type="pathway">
    <text evidence="2">Glycan metabolism; cellulose degradation.</text>
</comment>
<dbReference type="Proteomes" id="UP000245946">
    <property type="component" value="Unassembled WGS sequence"/>
</dbReference>
<dbReference type="SUPFAM" id="SSF51445">
    <property type="entry name" value="(Trans)glycosidases"/>
    <property type="match status" value="1"/>
</dbReference>
<evidence type="ECO:0000256" key="6">
    <source>
        <dbReference type="ARBA" id="ARBA00023001"/>
    </source>
</evidence>
<comment type="catalytic activity">
    <reaction evidence="1">
        <text>Hydrolysis of terminal, non-reducing beta-D-glucosyl residues with release of beta-D-glucose.</text>
        <dbReference type="EC" id="3.2.1.21"/>
    </reaction>
</comment>
<dbReference type="OrthoDB" id="416222at2759"/>
<dbReference type="PANTHER" id="PTHR42715">
    <property type="entry name" value="BETA-GLUCOSIDASE"/>
    <property type="match status" value="1"/>
</dbReference>
<dbReference type="Pfam" id="PF00933">
    <property type="entry name" value="Glyco_hydro_3"/>
    <property type="match status" value="1"/>
</dbReference>
<dbReference type="EC" id="3.2.1.21" evidence="4"/>
<evidence type="ECO:0000256" key="10">
    <source>
        <dbReference type="ARBA" id="ARBA00023326"/>
    </source>
</evidence>
<dbReference type="InterPro" id="IPR026891">
    <property type="entry name" value="Fn3-like"/>
</dbReference>
<dbReference type="GO" id="GO:0008422">
    <property type="term" value="F:beta-glucosidase activity"/>
    <property type="evidence" value="ECO:0007669"/>
    <property type="project" value="UniProtKB-EC"/>
</dbReference>
<evidence type="ECO:0000256" key="11">
    <source>
        <dbReference type="SAM" id="MobiDB-lite"/>
    </source>
</evidence>
<dbReference type="STRING" id="58919.A0A316Z4Y8"/>
<evidence type="ECO:0000256" key="7">
    <source>
        <dbReference type="ARBA" id="ARBA00023180"/>
    </source>
</evidence>
<feature type="region of interest" description="Disordered" evidence="11">
    <location>
        <begin position="71"/>
        <end position="107"/>
    </location>
</feature>
<evidence type="ECO:0000256" key="8">
    <source>
        <dbReference type="ARBA" id="ARBA00023277"/>
    </source>
</evidence>
<evidence type="ECO:0000256" key="9">
    <source>
        <dbReference type="ARBA" id="ARBA00023295"/>
    </source>
</evidence>
<dbReference type="AlphaFoldDB" id="A0A316Z4Y8"/>
<dbReference type="Gene3D" id="2.60.40.10">
    <property type="entry name" value="Immunoglobulins"/>
    <property type="match status" value="1"/>
</dbReference>
<evidence type="ECO:0000256" key="12">
    <source>
        <dbReference type="SAM" id="SignalP"/>
    </source>
</evidence>
<dbReference type="InterPro" id="IPR002772">
    <property type="entry name" value="Glyco_hydro_3_C"/>
</dbReference>
<dbReference type="Pfam" id="PF01915">
    <property type="entry name" value="Glyco_hydro_3_C"/>
    <property type="match status" value="1"/>
</dbReference>
<sequence>MKLPLLALLGAALLVGDASASLGSGVGFERRHHIAADRRALDVSFAPTLFNGAMLTLQKATSNTWHGKTNMRITAKPHDGPRPASPPHADSPKTGGPGMKRGWKEATRKASAAVAQLSLEERVQLMTGVGWEVGPKPRCVGDIAGIERIGFKGLCLEDSPLGVRFADLVSVFPSGLSTAATFSKALAYARGRAMGEEHRLKGVNVQLGPGMNMHRAPAAGRNWEMNGADPYLSGEAAYYTTKGIQDAGVQACAKHWLGNEQEINRNSYSSNIDDRTSREIYEHPFLRAVQADVASVMSSYNLVNQSWSTQNEDTQNRRLKKEMGFAGWIVSDWGAQHSGVASVLAGLDQTMPGQLQCCSKEFTGSFWGANLTMAVNNGSVPAERVQDAATRILAGWYLLGQDKDYPRPNFDAFDPFYGAHLNAINDARTAVSREVATAGQVLLKNKKGALPFKKLRKLAIVGSDAAPAQGGANGFSDRGGVDGVVGIGWGSGTADYASLISPYEALQRRARKEGTGFAWSFLDFDTQRAAKISDGRLGVDAAVVFVHSDSGEGYITVDGNAGDRNNLTLWANGDELIQAVAAVNSNTIVVMHSPGQVDMERFADHPNVTAIIQAHMPGSEAGHAIADVLYGDANPSGRLPYTIARKRSDYSADVIYFGLPDTPESTPQAQIDYTEKLEIDYRHFDAKNIEPRYEFGYGLSYTKWAYSGAKGKWLTADAWNSREWSWPIPDWLFEPAYEVSFHVKNAGARDGHVVPQVYLGFPAEAGEPPKVLRLFDRVALKAGESKKITWTLSRYDLSFWDTVKQRWVHPESKQYTLYIGDSSRDIRLTLKT</sequence>
<evidence type="ECO:0000259" key="13">
    <source>
        <dbReference type="SMART" id="SM01217"/>
    </source>
</evidence>
<dbReference type="Gene3D" id="3.40.50.1700">
    <property type="entry name" value="Glycoside hydrolase family 3 C-terminal domain"/>
    <property type="match status" value="1"/>
</dbReference>
<protein>
    <recommendedName>
        <fullName evidence="4">beta-glucosidase</fullName>
        <ecNumber evidence="4">3.2.1.21</ecNumber>
    </recommendedName>
</protein>
<evidence type="ECO:0000256" key="3">
    <source>
        <dbReference type="ARBA" id="ARBA00005336"/>
    </source>
</evidence>
<dbReference type="InterPro" id="IPR050288">
    <property type="entry name" value="Cellulose_deg_GH3"/>
</dbReference>
<feature type="signal peptide" evidence="12">
    <location>
        <begin position="1"/>
        <end position="20"/>
    </location>
</feature>
<proteinExistence type="inferred from homology"/>
<dbReference type="EMBL" id="KZ819306">
    <property type="protein sequence ID" value="PWN95223.1"/>
    <property type="molecule type" value="Genomic_DNA"/>
</dbReference>
<dbReference type="Pfam" id="PF14310">
    <property type="entry name" value="Fn3-like"/>
    <property type="match status" value="1"/>
</dbReference>
<dbReference type="Gene3D" id="3.20.20.300">
    <property type="entry name" value="Glycoside hydrolase, family 3, N-terminal domain"/>
    <property type="match status" value="1"/>
</dbReference>
<evidence type="ECO:0000256" key="2">
    <source>
        <dbReference type="ARBA" id="ARBA00004987"/>
    </source>
</evidence>
<dbReference type="FunFam" id="3.20.20.300:FF:000002">
    <property type="entry name" value="Probable beta-glucosidase"/>
    <property type="match status" value="1"/>
</dbReference>
<evidence type="ECO:0000313" key="15">
    <source>
        <dbReference type="Proteomes" id="UP000245946"/>
    </source>
</evidence>
<gene>
    <name evidence="14" type="ORF">FA09DRAFT_332380</name>
</gene>
<keyword evidence="5" id="KW-0378">Hydrolase</keyword>
<keyword evidence="6" id="KW-0136">Cellulose degradation</keyword>
<dbReference type="RefSeq" id="XP_025595502.1">
    <property type="nucleotide sequence ID" value="XM_025743430.1"/>
</dbReference>
<reference evidence="14 15" key="1">
    <citation type="journal article" date="2018" name="Mol. Biol. Evol.">
        <title>Broad Genomic Sampling Reveals a Smut Pathogenic Ancestry of the Fungal Clade Ustilaginomycotina.</title>
        <authorList>
            <person name="Kijpornyongpan T."/>
            <person name="Mondo S.J."/>
            <person name="Barry K."/>
            <person name="Sandor L."/>
            <person name="Lee J."/>
            <person name="Lipzen A."/>
            <person name="Pangilinan J."/>
            <person name="LaButti K."/>
            <person name="Hainaut M."/>
            <person name="Henrissat B."/>
            <person name="Grigoriev I.V."/>
            <person name="Spatafora J.W."/>
            <person name="Aime M.C."/>
        </authorList>
    </citation>
    <scope>NUCLEOTIDE SEQUENCE [LARGE SCALE GENOMIC DNA]</scope>
    <source>
        <strain evidence="14 15">MCA 4186</strain>
    </source>
</reference>